<evidence type="ECO:0000256" key="3">
    <source>
        <dbReference type="ARBA" id="ARBA00022777"/>
    </source>
</evidence>
<evidence type="ECO:0000256" key="4">
    <source>
        <dbReference type="RuleBase" id="RU003704"/>
    </source>
</evidence>
<proteinExistence type="inferred from homology"/>
<dbReference type="PROSITE" id="PS00584">
    <property type="entry name" value="PFKB_KINASES_2"/>
    <property type="match status" value="1"/>
</dbReference>
<evidence type="ECO:0000313" key="6">
    <source>
        <dbReference type="EMBL" id="MFC7234377.1"/>
    </source>
</evidence>
<dbReference type="Gene3D" id="3.40.1190.20">
    <property type="match status" value="1"/>
</dbReference>
<dbReference type="Proteomes" id="UP001596398">
    <property type="component" value="Unassembled WGS sequence"/>
</dbReference>
<name>A0ABD5ZLG4_9EURY</name>
<sequence>MPRVLCVGHVNWDVSLRLDHLPEPDGESAVRDTTQGGGGSAANVAVGLAGLDCAATLAGSVGDDEHGLLARRDLDRAGVDLAGLRTVAGETTTKYLLVDDAGEVSVLGAAGVNEALGPDDIDPALVAAADRVHLTAHRPDTLRRVAEVATEAGVPVSVDPGRRLADRDFSDVLALADTLFVNAVEARALDGPEVPVVVTKRGTEGATVTAPDDSYDHAGFDLPSVDSTGAGDAFAAGFLAARLRGDGAADALAVANACGALAAETEGPKTALSWEAVEAVLAGERA</sequence>
<dbReference type="PRINTS" id="PR00990">
    <property type="entry name" value="RIBOKINASE"/>
</dbReference>
<dbReference type="InterPro" id="IPR011611">
    <property type="entry name" value="PfkB_dom"/>
</dbReference>
<evidence type="ECO:0000256" key="1">
    <source>
        <dbReference type="ARBA" id="ARBA00010688"/>
    </source>
</evidence>
<feature type="domain" description="Carbohydrate kinase PfkB" evidence="5">
    <location>
        <begin position="1"/>
        <end position="272"/>
    </location>
</feature>
<dbReference type="InterPro" id="IPR029056">
    <property type="entry name" value="Ribokinase-like"/>
</dbReference>
<dbReference type="RefSeq" id="WP_276235379.1">
    <property type="nucleotide sequence ID" value="NZ_CP119802.1"/>
</dbReference>
<dbReference type="Pfam" id="PF00294">
    <property type="entry name" value="PfkB"/>
    <property type="match status" value="1"/>
</dbReference>
<dbReference type="InterPro" id="IPR002173">
    <property type="entry name" value="Carboh/pur_kinase_PfkB_CS"/>
</dbReference>
<dbReference type="GeneID" id="79266045"/>
<organism evidence="6 7">
    <name type="scientific">Halosegnis marinus</name>
    <dbReference type="NCBI Taxonomy" id="3034023"/>
    <lineage>
        <taxon>Archaea</taxon>
        <taxon>Methanobacteriati</taxon>
        <taxon>Methanobacteriota</taxon>
        <taxon>Stenosarchaea group</taxon>
        <taxon>Halobacteria</taxon>
        <taxon>Halobacteriales</taxon>
        <taxon>Natronomonadaceae</taxon>
        <taxon>Halosegnis</taxon>
    </lineage>
</organism>
<dbReference type="EMBL" id="JBHTAP010000001">
    <property type="protein sequence ID" value="MFC7234377.1"/>
    <property type="molecule type" value="Genomic_DNA"/>
</dbReference>
<keyword evidence="2 4" id="KW-0808">Transferase</keyword>
<dbReference type="GO" id="GO:0006796">
    <property type="term" value="P:phosphate-containing compound metabolic process"/>
    <property type="evidence" value="ECO:0007669"/>
    <property type="project" value="UniProtKB-ARBA"/>
</dbReference>
<accession>A0ABD5ZLG4</accession>
<comment type="caution">
    <text evidence="6">The sequence shown here is derived from an EMBL/GenBank/DDBJ whole genome shotgun (WGS) entry which is preliminary data.</text>
</comment>
<evidence type="ECO:0000259" key="5">
    <source>
        <dbReference type="Pfam" id="PF00294"/>
    </source>
</evidence>
<dbReference type="AlphaFoldDB" id="A0ABD5ZLG4"/>
<protein>
    <submittedName>
        <fullName evidence="6">Carbohydrate kinase family protein</fullName>
        <ecNumber evidence="6">2.7.1.-</ecNumber>
    </submittedName>
</protein>
<reference evidence="6 7" key="1">
    <citation type="journal article" date="2019" name="Int. J. Syst. Evol. Microbiol.">
        <title>The Global Catalogue of Microorganisms (GCM) 10K type strain sequencing project: providing services to taxonomists for standard genome sequencing and annotation.</title>
        <authorList>
            <consortium name="The Broad Institute Genomics Platform"/>
            <consortium name="The Broad Institute Genome Sequencing Center for Infectious Disease"/>
            <person name="Wu L."/>
            <person name="Ma J."/>
        </authorList>
    </citation>
    <scope>NUCLEOTIDE SEQUENCE [LARGE SCALE GENOMIC DNA]</scope>
    <source>
        <strain evidence="6 7">DT85</strain>
    </source>
</reference>
<dbReference type="SUPFAM" id="SSF53613">
    <property type="entry name" value="Ribokinase-like"/>
    <property type="match status" value="1"/>
</dbReference>
<dbReference type="EC" id="2.7.1.-" evidence="6"/>
<dbReference type="PANTHER" id="PTHR10584:SF166">
    <property type="entry name" value="RIBOKINASE"/>
    <property type="match status" value="1"/>
</dbReference>
<keyword evidence="7" id="KW-1185">Reference proteome</keyword>
<keyword evidence="3 4" id="KW-0418">Kinase</keyword>
<evidence type="ECO:0000256" key="2">
    <source>
        <dbReference type="ARBA" id="ARBA00022679"/>
    </source>
</evidence>
<comment type="similarity">
    <text evidence="1 4">Belongs to the carbohydrate kinase PfkB family.</text>
</comment>
<dbReference type="PANTHER" id="PTHR10584">
    <property type="entry name" value="SUGAR KINASE"/>
    <property type="match status" value="1"/>
</dbReference>
<dbReference type="GO" id="GO:0016301">
    <property type="term" value="F:kinase activity"/>
    <property type="evidence" value="ECO:0007669"/>
    <property type="project" value="UniProtKB-KW"/>
</dbReference>
<dbReference type="InterPro" id="IPR002139">
    <property type="entry name" value="Ribo/fructo_kinase"/>
</dbReference>
<gene>
    <name evidence="6" type="ORF">ACFQJ4_03505</name>
</gene>
<evidence type="ECO:0000313" key="7">
    <source>
        <dbReference type="Proteomes" id="UP001596398"/>
    </source>
</evidence>